<evidence type="ECO:0000313" key="2">
    <source>
        <dbReference type="Proteomes" id="UP000789405"/>
    </source>
</evidence>
<evidence type="ECO:0000313" key="1">
    <source>
        <dbReference type="EMBL" id="CAG8785179.1"/>
    </source>
</evidence>
<dbReference type="AlphaFoldDB" id="A0A9N9JM11"/>
<dbReference type="Proteomes" id="UP000789405">
    <property type="component" value="Unassembled WGS sequence"/>
</dbReference>
<accession>A0A9N9JM11</accession>
<reference evidence="1" key="1">
    <citation type="submission" date="2021-06" db="EMBL/GenBank/DDBJ databases">
        <authorList>
            <person name="Kallberg Y."/>
            <person name="Tangrot J."/>
            <person name="Rosling A."/>
        </authorList>
    </citation>
    <scope>NUCLEOTIDE SEQUENCE</scope>
    <source>
        <strain evidence="1">MA453B</strain>
    </source>
</reference>
<comment type="caution">
    <text evidence="1">The sequence shown here is derived from an EMBL/GenBank/DDBJ whole genome shotgun (WGS) entry which is preliminary data.</text>
</comment>
<dbReference type="EMBL" id="CAJVPY010023522">
    <property type="protein sequence ID" value="CAG8785179.1"/>
    <property type="molecule type" value="Genomic_DNA"/>
</dbReference>
<organism evidence="1 2">
    <name type="scientific">Dentiscutata erythropus</name>
    <dbReference type="NCBI Taxonomy" id="1348616"/>
    <lineage>
        <taxon>Eukaryota</taxon>
        <taxon>Fungi</taxon>
        <taxon>Fungi incertae sedis</taxon>
        <taxon>Mucoromycota</taxon>
        <taxon>Glomeromycotina</taxon>
        <taxon>Glomeromycetes</taxon>
        <taxon>Diversisporales</taxon>
        <taxon>Gigasporaceae</taxon>
        <taxon>Dentiscutata</taxon>
    </lineage>
</organism>
<proteinExistence type="predicted"/>
<keyword evidence="2" id="KW-1185">Reference proteome</keyword>
<feature type="non-terminal residue" evidence="1">
    <location>
        <position position="1"/>
    </location>
</feature>
<gene>
    <name evidence="1" type="ORF">DERYTH_LOCUS20248</name>
</gene>
<protein>
    <submittedName>
        <fullName evidence="1">2734_t:CDS:1</fullName>
    </submittedName>
</protein>
<sequence>MWLPWALAQRHTLVQQSAIGEGAVLSTIKVNSSCFIDRAGSNLKELLVIKSIFSKERNGYGLFLGREALS</sequence>
<name>A0A9N9JM11_9GLOM</name>